<evidence type="ECO:0000313" key="3">
    <source>
        <dbReference type="EMBL" id="VDO62129.1"/>
    </source>
</evidence>
<feature type="region of interest" description="Disordered" evidence="2">
    <location>
        <begin position="252"/>
        <end position="273"/>
    </location>
</feature>
<dbReference type="InterPro" id="IPR036691">
    <property type="entry name" value="Endo/exonu/phosph_ase_sf"/>
</dbReference>
<dbReference type="EMBL" id="UZAI01001456">
    <property type="protein sequence ID" value="VDO62129.1"/>
    <property type="molecule type" value="Genomic_DNA"/>
</dbReference>
<keyword evidence="1" id="KW-0175">Coiled coil</keyword>
<name>A0A183LL73_9TREM</name>
<gene>
    <name evidence="3" type="ORF">SMRZ_LOCUS4548</name>
</gene>
<dbReference type="Proteomes" id="UP000277204">
    <property type="component" value="Unassembled WGS sequence"/>
</dbReference>
<evidence type="ECO:0000256" key="1">
    <source>
        <dbReference type="SAM" id="Coils"/>
    </source>
</evidence>
<evidence type="ECO:0000313" key="4">
    <source>
        <dbReference type="Proteomes" id="UP000277204"/>
    </source>
</evidence>
<proteinExistence type="predicted"/>
<feature type="coiled-coil region" evidence="1">
    <location>
        <begin position="181"/>
        <end position="210"/>
    </location>
</feature>
<reference evidence="3 4" key="1">
    <citation type="submission" date="2018-11" db="EMBL/GenBank/DDBJ databases">
        <authorList>
            <consortium name="Pathogen Informatics"/>
        </authorList>
    </citation>
    <scope>NUCLEOTIDE SEQUENCE [LARGE SCALE GENOMIC DNA]</scope>
    <source>
        <strain evidence="3 4">Zambia</strain>
    </source>
</reference>
<dbReference type="CDD" id="cd09076">
    <property type="entry name" value="L1-EN"/>
    <property type="match status" value="1"/>
</dbReference>
<dbReference type="Gene3D" id="3.60.10.10">
    <property type="entry name" value="Endonuclease/exonuclease/phosphatase"/>
    <property type="match status" value="1"/>
</dbReference>
<protein>
    <submittedName>
        <fullName evidence="3">Uncharacterized protein</fullName>
    </submittedName>
</protein>
<accession>A0A183LL73</accession>
<dbReference type="AlphaFoldDB" id="A0A183LL73"/>
<evidence type="ECO:0000256" key="2">
    <source>
        <dbReference type="SAM" id="MobiDB-lite"/>
    </source>
</evidence>
<keyword evidence="4" id="KW-1185">Reference proteome</keyword>
<feature type="compositionally biased region" description="Basic and acidic residues" evidence="2">
    <location>
        <begin position="254"/>
        <end position="267"/>
    </location>
</feature>
<sequence length="365" mass="42068">MWKTEKTSQIATEMRRYNLAALRISENHWTQAGQQRLDTGEMLLYSGHEEENDPHTQGVALMLSNVARNTLVGWEPHGSRIIKASFKTKKEEITMNIIQCYAPINDRNDDIKDQLYEQLQSIIAKCPRNDLTILMKELNSKENRKGIKEVLTSTCQEVLGFNKHHHKKWISIETLDKIKGRKNKKTAIKNSRKRAEKVQAQAEYRESNKQVKKSIRVNKEKYVEELATMAEKAAREGNVKPLYNTTKKLVGKYSKPERPTKDKEGRPTTEIQQQRNRWAEYFEELPNRPAPMNPPDMEATHTDLPRDFNPPTTEEIRMAIRQIKSGKAAGPDNITAEALKILNIHWPDTISFQLKKKLGKDDGNG</sequence>
<organism evidence="3 4">
    <name type="scientific">Schistosoma margrebowiei</name>
    <dbReference type="NCBI Taxonomy" id="48269"/>
    <lineage>
        <taxon>Eukaryota</taxon>
        <taxon>Metazoa</taxon>
        <taxon>Spiralia</taxon>
        <taxon>Lophotrochozoa</taxon>
        <taxon>Platyhelminthes</taxon>
        <taxon>Trematoda</taxon>
        <taxon>Digenea</taxon>
        <taxon>Strigeidida</taxon>
        <taxon>Schistosomatoidea</taxon>
        <taxon>Schistosomatidae</taxon>
        <taxon>Schistosoma</taxon>
    </lineage>
</organism>